<reference evidence="2" key="1">
    <citation type="journal article" date="2023" name="Mol. Phylogenet. Evol.">
        <title>Genome-scale phylogeny and comparative genomics of the fungal order Sordariales.</title>
        <authorList>
            <person name="Hensen N."/>
            <person name="Bonometti L."/>
            <person name="Westerberg I."/>
            <person name="Brannstrom I.O."/>
            <person name="Guillou S."/>
            <person name="Cros-Aarteil S."/>
            <person name="Calhoun S."/>
            <person name="Haridas S."/>
            <person name="Kuo A."/>
            <person name="Mondo S."/>
            <person name="Pangilinan J."/>
            <person name="Riley R."/>
            <person name="LaButti K."/>
            <person name="Andreopoulos B."/>
            <person name="Lipzen A."/>
            <person name="Chen C."/>
            <person name="Yan M."/>
            <person name="Daum C."/>
            <person name="Ng V."/>
            <person name="Clum A."/>
            <person name="Steindorff A."/>
            <person name="Ohm R.A."/>
            <person name="Martin F."/>
            <person name="Silar P."/>
            <person name="Natvig D.O."/>
            <person name="Lalanne C."/>
            <person name="Gautier V."/>
            <person name="Ament-Velasquez S.L."/>
            <person name="Kruys A."/>
            <person name="Hutchinson M.I."/>
            <person name="Powell A.J."/>
            <person name="Barry K."/>
            <person name="Miller A.N."/>
            <person name="Grigoriev I.V."/>
            <person name="Debuchy R."/>
            <person name="Gladieux P."/>
            <person name="Hiltunen Thoren M."/>
            <person name="Johannesson H."/>
        </authorList>
    </citation>
    <scope>NUCLEOTIDE SEQUENCE</scope>
    <source>
        <strain evidence="2">CBS 955.72</strain>
    </source>
</reference>
<gene>
    <name evidence="2" type="ORF">B0T25DRAFT_599257</name>
</gene>
<feature type="compositionally biased region" description="Acidic residues" evidence="1">
    <location>
        <begin position="74"/>
        <end position="100"/>
    </location>
</feature>
<reference evidence="2" key="2">
    <citation type="submission" date="2023-06" db="EMBL/GenBank/DDBJ databases">
        <authorList>
            <consortium name="Lawrence Berkeley National Laboratory"/>
            <person name="Haridas S."/>
            <person name="Hensen N."/>
            <person name="Bonometti L."/>
            <person name="Westerberg I."/>
            <person name="Brannstrom I.O."/>
            <person name="Guillou S."/>
            <person name="Cros-Aarteil S."/>
            <person name="Calhoun S."/>
            <person name="Kuo A."/>
            <person name="Mondo S."/>
            <person name="Pangilinan J."/>
            <person name="Riley R."/>
            <person name="Labutti K."/>
            <person name="Andreopoulos B."/>
            <person name="Lipzen A."/>
            <person name="Chen C."/>
            <person name="Yanf M."/>
            <person name="Daum C."/>
            <person name="Ng V."/>
            <person name="Clum A."/>
            <person name="Steindorff A."/>
            <person name="Ohm R."/>
            <person name="Martin F."/>
            <person name="Silar P."/>
            <person name="Natvig D."/>
            <person name="Lalanne C."/>
            <person name="Gautier V."/>
            <person name="Ament-Velasquez S.L."/>
            <person name="Kruys A."/>
            <person name="Hutchinson M.I."/>
            <person name="Powell A.J."/>
            <person name="Barry K."/>
            <person name="Miller A.N."/>
            <person name="Grigoriev I.V."/>
            <person name="Debuchy R."/>
            <person name="Gladieux P."/>
            <person name="Thoren M.H."/>
            <person name="Johannesson H."/>
        </authorList>
    </citation>
    <scope>NUCLEOTIDE SEQUENCE</scope>
    <source>
        <strain evidence="2">CBS 955.72</strain>
    </source>
</reference>
<evidence type="ECO:0000256" key="1">
    <source>
        <dbReference type="SAM" id="MobiDB-lite"/>
    </source>
</evidence>
<dbReference type="AlphaFoldDB" id="A0AAJ0HXH9"/>
<sequence length="256" mass="29630">MSMVMKVSFRDALSGRPQLAILKMYDRRVSPSLRRTYNPAYGDDAESAWREYVRDGKAPALFAFLREKRRREDEEGEFVDTDSETDPGSGEDDDDDDDKDEGAGVVLGRGRRKRPPRTADEMREKKGKREVIMQWKALQLFECETRAYATLSHLQGRYVPRLLAQVYLAVEETLPDLRDDDDDDDDDDGPAHRRDYFEVRGVLLEYVDGFNLADLGRTEVPEHRWHGIVRPWMRPDASTTQRLAGFTSIFKPTKFF</sequence>
<proteinExistence type="predicted"/>
<feature type="region of interest" description="Disordered" evidence="1">
    <location>
        <begin position="73"/>
        <end position="126"/>
    </location>
</feature>
<dbReference type="Proteomes" id="UP001275084">
    <property type="component" value="Unassembled WGS sequence"/>
</dbReference>
<name>A0AAJ0HXH9_9PEZI</name>
<evidence type="ECO:0000313" key="3">
    <source>
        <dbReference type="Proteomes" id="UP001275084"/>
    </source>
</evidence>
<keyword evidence="3" id="KW-1185">Reference proteome</keyword>
<protein>
    <submittedName>
        <fullName evidence="2">Uncharacterized protein</fullName>
    </submittedName>
</protein>
<feature type="compositionally biased region" description="Basic and acidic residues" evidence="1">
    <location>
        <begin position="117"/>
        <end position="126"/>
    </location>
</feature>
<organism evidence="2 3">
    <name type="scientific">Lasiosphaeria hispida</name>
    <dbReference type="NCBI Taxonomy" id="260671"/>
    <lineage>
        <taxon>Eukaryota</taxon>
        <taxon>Fungi</taxon>
        <taxon>Dikarya</taxon>
        <taxon>Ascomycota</taxon>
        <taxon>Pezizomycotina</taxon>
        <taxon>Sordariomycetes</taxon>
        <taxon>Sordariomycetidae</taxon>
        <taxon>Sordariales</taxon>
        <taxon>Lasiosphaeriaceae</taxon>
        <taxon>Lasiosphaeria</taxon>
    </lineage>
</organism>
<evidence type="ECO:0000313" key="2">
    <source>
        <dbReference type="EMBL" id="KAK3364720.1"/>
    </source>
</evidence>
<comment type="caution">
    <text evidence="2">The sequence shown here is derived from an EMBL/GenBank/DDBJ whole genome shotgun (WGS) entry which is preliminary data.</text>
</comment>
<dbReference type="EMBL" id="JAUIQD010000001">
    <property type="protein sequence ID" value="KAK3364720.1"/>
    <property type="molecule type" value="Genomic_DNA"/>
</dbReference>
<accession>A0AAJ0HXH9</accession>